<evidence type="ECO:0000313" key="7">
    <source>
        <dbReference type="EMBL" id="QAR33834.1"/>
    </source>
</evidence>
<dbReference type="PANTHER" id="PTHR46056:SF12">
    <property type="entry name" value="LONG-CHAIN-ALCOHOL OXIDASE"/>
    <property type="match status" value="1"/>
</dbReference>
<accession>A0A3R5UZX7</accession>
<protein>
    <submittedName>
        <fullName evidence="7">GMC family oxidoreductase</fullName>
    </submittedName>
</protein>
<evidence type="ECO:0000256" key="2">
    <source>
        <dbReference type="ARBA" id="ARBA00022630"/>
    </source>
</evidence>
<dbReference type="GO" id="GO:0050660">
    <property type="term" value="F:flavin adenine dinucleotide binding"/>
    <property type="evidence" value="ECO:0007669"/>
    <property type="project" value="InterPro"/>
</dbReference>
<dbReference type="OrthoDB" id="9798604at2"/>
<dbReference type="GO" id="GO:0016614">
    <property type="term" value="F:oxidoreductase activity, acting on CH-OH group of donors"/>
    <property type="evidence" value="ECO:0007669"/>
    <property type="project" value="InterPro"/>
</dbReference>
<dbReference type="AlphaFoldDB" id="A0A3R5UZX7"/>
<dbReference type="Pfam" id="PF00732">
    <property type="entry name" value="GMC_oxred_N"/>
    <property type="match status" value="1"/>
</dbReference>
<reference evidence="7 8" key="1">
    <citation type="submission" date="2019-01" db="EMBL/GenBank/DDBJ databases">
        <title>Geovibrio thiophilus DSM 11263, complete genome.</title>
        <authorList>
            <person name="Spring S."/>
            <person name="Bunk B."/>
            <person name="Sproer C."/>
        </authorList>
    </citation>
    <scope>NUCLEOTIDE SEQUENCE [LARGE SCALE GENOMIC DNA]</scope>
    <source>
        <strain evidence="7 8">DSM 11263</strain>
    </source>
</reference>
<dbReference type="Gene3D" id="3.50.50.60">
    <property type="entry name" value="FAD/NAD(P)-binding domain"/>
    <property type="match status" value="2"/>
</dbReference>
<name>A0A3R5UZX7_9BACT</name>
<keyword evidence="2" id="KW-0285">Flavoprotein</keyword>
<evidence type="ECO:0000256" key="1">
    <source>
        <dbReference type="ARBA" id="ARBA00010790"/>
    </source>
</evidence>
<comment type="similarity">
    <text evidence="1">Belongs to the GMC oxidoreductase family.</text>
</comment>
<dbReference type="KEGG" id="gtl:EP073_10570"/>
<dbReference type="Pfam" id="PF05199">
    <property type="entry name" value="GMC_oxred_C"/>
    <property type="match status" value="1"/>
</dbReference>
<dbReference type="PANTHER" id="PTHR46056">
    <property type="entry name" value="LONG-CHAIN-ALCOHOL OXIDASE"/>
    <property type="match status" value="1"/>
</dbReference>
<evidence type="ECO:0000259" key="5">
    <source>
        <dbReference type="Pfam" id="PF00732"/>
    </source>
</evidence>
<dbReference type="SUPFAM" id="SSF54373">
    <property type="entry name" value="FAD-linked reductases, C-terminal domain"/>
    <property type="match status" value="1"/>
</dbReference>
<dbReference type="InterPro" id="IPR036188">
    <property type="entry name" value="FAD/NAD-bd_sf"/>
</dbReference>
<gene>
    <name evidence="7" type="ORF">EP073_10570</name>
</gene>
<evidence type="ECO:0000256" key="4">
    <source>
        <dbReference type="ARBA" id="ARBA00023002"/>
    </source>
</evidence>
<dbReference type="EMBL" id="CP035108">
    <property type="protein sequence ID" value="QAR33834.1"/>
    <property type="molecule type" value="Genomic_DNA"/>
</dbReference>
<evidence type="ECO:0000256" key="3">
    <source>
        <dbReference type="ARBA" id="ARBA00022827"/>
    </source>
</evidence>
<keyword evidence="3" id="KW-0274">FAD</keyword>
<sequence length="569" mass="61944">MAAELKKVNVVTVGVGFTGGIVASECAKAGLSVVGLERGGYRTVEDFMEIHDEWRYAVNYGLMQDLSKETITFRNDRNMKALPMRKLGSFLLGDGLGGAGVHWNGLNFRFFPYDFKIKTMTKERYGSKLSGDYLIQDWGLSYEQLEPYYTKFENIIGVSGESVSPFDGKRSSPYPLPPLVKTSVMEIFENGAKKSGCHPYVLPAGIASQAYTNPDGAELNPCEYCGYCERFGCEYNAKASPINTVIPVAQKTGNFELRCNANVVEVLKKGNMVTGVRYINTLTLEEFIQPADVVVLGSYVMNNAKLLMVSGIGEMYDPMTGKGTLGKNYCYQITPGATGFFDDQMNLFAGAGALAIGVDDFNGDNFDHSGLNFIHGGLISMLQSGKRPIETNAVPAGTPSWGAAFKKASINSFTRSLGVGAQGASMPHRENYLSLDDTYKDAYGLPLLRMTYNFTEQDRAMFDFLTGKIDMIVKNMGAKSVGLKSNSKDYNIVPYQTTHNTGGTIMGSDPEESVVNTYLQHWDAENLFVVGAGNFPHNGGCNPTGTVGALAYRCADGVLKYSKKSGSLV</sequence>
<dbReference type="InterPro" id="IPR007867">
    <property type="entry name" value="GMC_OxRtase_C"/>
</dbReference>
<dbReference type="SUPFAM" id="SSF51905">
    <property type="entry name" value="FAD/NAD(P)-binding domain"/>
    <property type="match status" value="1"/>
</dbReference>
<feature type="domain" description="Glucose-methanol-choline oxidoreductase N-terminal" evidence="5">
    <location>
        <begin position="140"/>
        <end position="328"/>
    </location>
</feature>
<dbReference type="RefSeq" id="WP_128467119.1">
    <property type="nucleotide sequence ID" value="NZ_CP035108.1"/>
</dbReference>
<proteinExistence type="inferred from homology"/>
<organism evidence="7 8">
    <name type="scientific">Geovibrio thiophilus</name>
    <dbReference type="NCBI Taxonomy" id="139438"/>
    <lineage>
        <taxon>Bacteria</taxon>
        <taxon>Pseudomonadati</taxon>
        <taxon>Deferribacterota</taxon>
        <taxon>Deferribacteres</taxon>
        <taxon>Deferribacterales</taxon>
        <taxon>Geovibrionaceae</taxon>
        <taxon>Geovibrio</taxon>
    </lineage>
</organism>
<feature type="domain" description="Glucose-methanol-choline oxidoreductase C-terminal" evidence="6">
    <location>
        <begin position="427"/>
        <end position="551"/>
    </location>
</feature>
<dbReference type="InterPro" id="IPR000172">
    <property type="entry name" value="GMC_OxRdtase_N"/>
</dbReference>
<dbReference type="Proteomes" id="UP000287502">
    <property type="component" value="Chromosome"/>
</dbReference>
<evidence type="ECO:0000259" key="6">
    <source>
        <dbReference type="Pfam" id="PF05199"/>
    </source>
</evidence>
<evidence type="ECO:0000313" key="8">
    <source>
        <dbReference type="Proteomes" id="UP000287502"/>
    </source>
</evidence>
<keyword evidence="8" id="KW-1185">Reference proteome</keyword>
<keyword evidence="4" id="KW-0560">Oxidoreductase</keyword>